<keyword evidence="2" id="KW-0274">FAD</keyword>
<dbReference type="GO" id="GO:0071949">
    <property type="term" value="F:FAD binding"/>
    <property type="evidence" value="ECO:0007669"/>
    <property type="project" value="InterPro"/>
</dbReference>
<evidence type="ECO:0000256" key="3">
    <source>
        <dbReference type="ARBA" id="ARBA00023002"/>
    </source>
</evidence>
<gene>
    <name evidence="5" type="ORF">O9K51_06455</name>
</gene>
<keyword evidence="6" id="KW-1185">Reference proteome</keyword>
<dbReference type="AlphaFoldDB" id="A0AB34FNC1"/>
<evidence type="ECO:0000256" key="2">
    <source>
        <dbReference type="ARBA" id="ARBA00022827"/>
    </source>
</evidence>
<protein>
    <submittedName>
        <fullName evidence="5">Oligopeptide transporter</fullName>
    </submittedName>
</protein>
<evidence type="ECO:0000313" key="5">
    <source>
        <dbReference type="EMBL" id="KAJ6440665.1"/>
    </source>
</evidence>
<dbReference type="EMBL" id="JAQHRD010000005">
    <property type="protein sequence ID" value="KAJ6440665.1"/>
    <property type="molecule type" value="Genomic_DNA"/>
</dbReference>
<keyword evidence="3" id="KW-0560">Oxidoreductase</keyword>
<keyword evidence="1" id="KW-0285">Flavoprotein</keyword>
<evidence type="ECO:0000256" key="1">
    <source>
        <dbReference type="ARBA" id="ARBA00022630"/>
    </source>
</evidence>
<feature type="domain" description="FAD-binding" evidence="4">
    <location>
        <begin position="7"/>
        <end position="183"/>
    </location>
</feature>
<dbReference type="SUPFAM" id="SSF51905">
    <property type="entry name" value="FAD/NAD(P)-binding domain"/>
    <property type="match status" value="1"/>
</dbReference>
<dbReference type="Gene3D" id="3.50.50.60">
    <property type="entry name" value="FAD/NAD(P)-binding domain"/>
    <property type="match status" value="2"/>
</dbReference>
<dbReference type="InterPro" id="IPR036188">
    <property type="entry name" value="FAD/NAD-bd_sf"/>
</dbReference>
<proteinExistence type="predicted"/>
<dbReference type="Pfam" id="PF01494">
    <property type="entry name" value="FAD_binding_3"/>
    <property type="match status" value="2"/>
</dbReference>
<organism evidence="5 6">
    <name type="scientific">Purpureocillium lavendulum</name>
    <dbReference type="NCBI Taxonomy" id="1247861"/>
    <lineage>
        <taxon>Eukaryota</taxon>
        <taxon>Fungi</taxon>
        <taxon>Dikarya</taxon>
        <taxon>Ascomycota</taxon>
        <taxon>Pezizomycotina</taxon>
        <taxon>Sordariomycetes</taxon>
        <taxon>Hypocreomycetidae</taxon>
        <taxon>Hypocreales</taxon>
        <taxon>Ophiocordycipitaceae</taxon>
        <taxon>Purpureocillium</taxon>
    </lineage>
</organism>
<accession>A0AB34FNC1</accession>
<evidence type="ECO:0000313" key="6">
    <source>
        <dbReference type="Proteomes" id="UP001163105"/>
    </source>
</evidence>
<dbReference type="PANTHER" id="PTHR43476:SF3">
    <property type="entry name" value="FAD-BINDING MONOOXYGENASE"/>
    <property type="match status" value="1"/>
</dbReference>
<sequence length="648" mass="72765">MNSMDTTDVIVCGCGPTGGMVSTLLSQYGIPHVVLERDAEITADPRGIALDEDGIRCLQACGIYDKIFTEIGQAMGTFRFVGGVHNDLSRKAFMAMDYSTTEGGTGHPGFICHRQPLIEKNLRSRMQELGVADIRLNSCVAAIGEDSDWVYASYVDAQGDTKTIQGRFLVGADGKTGFTRKQYLEPRGITLERDATAPYDEVWVALNWRVSLPTPASHPHFPLWEKGFTPQQVYDAFFPKNFRFLCNPTRAAVCGRFGLEDDRLWRFEFVVLPGEDSTEMASASSIAEVVYPYITHPGSRYGLSEKEIIFPLDCIEVLRCRPFRFAARSCNKWSLGRVVLCGDAAHVFPPFGGQGIASAFRDAMSLVWRLRIATHRLPGSREPGVDYEKLLEGWYSERKQQLEKSLRSTVENGTYVTESNPIKIFVRDWYLWAIQQIPSWKHWLQLGNRRDGMTAYKWTEGKGMAFIPTLRGGRNFPQVYAKQITNKQPDDEAVHFTDDLIFASHKVGLFQVVVMLYSTDDDDDSFDPKSLAGLREISGGCIRGDEATVFLNRTEPPLVNAGAEAIYRLATADEFAKYPPICANRPYPVGYDPFRMAKEVGQRRFVVLRPDRFVFAVVDTITELHLVARMVRSLVETGVTASSKTHRE</sequence>
<dbReference type="GO" id="GO:0008688">
    <property type="term" value="F:3-(3-hydroxyphenyl)propionate hydroxylase activity"/>
    <property type="evidence" value="ECO:0007669"/>
    <property type="project" value="TreeGrafter"/>
</dbReference>
<dbReference type="GO" id="GO:0019622">
    <property type="term" value="P:3-(3-hydroxy)phenylpropionate catabolic process"/>
    <property type="evidence" value="ECO:0007669"/>
    <property type="project" value="TreeGrafter"/>
</dbReference>
<reference evidence="5" key="1">
    <citation type="submission" date="2023-01" db="EMBL/GenBank/DDBJ databases">
        <title>The growth and conidiation of Purpureocillium lavendulum are regulated by nitrogen source and histone H3K14 acetylation.</title>
        <authorList>
            <person name="Tang P."/>
            <person name="Han J."/>
            <person name="Zhang C."/>
            <person name="Tang P."/>
            <person name="Qi F."/>
            <person name="Zhang K."/>
            <person name="Liang L."/>
        </authorList>
    </citation>
    <scope>NUCLEOTIDE SEQUENCE</scope>
    <source>
        <strain evidence="5">YMF1.00683</strain>
    </source>
</reference>
<dbReference type="PRINTS" id="PR00420">
    <property type="entry name" value="RNGMNOXGNASE"/>
</dbReference>
<name>A0AB34FNC1_9HYPO</name>
<feature type="domain" description="FAD-binding" evidence="4">
    <location>
        <begin position="316"/>
        <end position="371"/>
    </location>
</feature>
<dbReference type="PANTHER" id="PTHR43476">
    <property type="entry name" value="3-(3-HYDROXY-PHENYL)PROPIONATE/3-HYDROXYCINNAMIC ACID HYDROXYLASE"/>
    <property type="match status" value="1"/>
</dbReference>
<evidence type="ECO:0000259" key="4">
    <source>
        <dbReference type="Pfam" id="PF01494"/>
    </source>
</evidence>
<dbReference type="InterPro" id="IPR050631">
    <property type="entry name" value="PheA/TfdB_FAD_monoxygenase"/>
</dbReference>
<dbReference type="Proteomes" id="UP001163105">
    <property type="component" value="Unassembled WGS sequence"/>
</dbReference>
<dbReference type="InterPro" id="IPR002938">
    <property type="entry name" value="FAD-bd"/>
</dbReference>
<comment type="caution">
    <text evidence="5">The sequence shown here is derived from an EMBL/GenBank/DDBJ whole genome shotgun (WGS) entry which is preliminary data.</text>
</comment>